<keyword evidence="1" id="KW-0614">Plasmid</keyword>
<keyword evidence="2" id="KW-1185">Reference proteome</keyword>
<reference evidence="1" key="1">
    <citation type="submission" date="2022-06" db="EMBL/GenBank/DDBJ databases">
        <title>Complete genome sequence of soil microorganisms Streptomyces sp. Qhu-M197 isolated from Alpine meadows habitats on the Tibetan Plateau.</title>
        <authorList>
            <person name="Zhang B."/>
            <person name="Xiang X."/>
            <person name="Fan J."/>
        </authorList>
    </citation>
    <scope>NUCLEOTIDE SEQUENCE</scope>
    <source>
        <strain evidence="1">Qhu-M197</strain>
        <plasmid evidence="1">unnamed1</plasmid>
    </source>
</reference>
<evidence type="ECO:0008006" key="3">
    <source>
        <dbReference type="Google" id="ProtNLM"/>
    </source>
</evidence>
<evidence type="ECO:0000313" key="1">
    <source>
        <dbReference type="EMBL" id="USQ89881.1"/>
    </source>
</evidence>
<proteinExistence type="predicted"/>
<gene>
    <name evidence="1" type="ORF">NFX46_40045</name>
</gene>
<dbReference type="RefSeq" id="WP_252556976.1">
    <property type="nucleotide sequence ID" value="NZ_CP099469.1"/>
</dbReference>
<dbReference type="Proteomes" id="UP001056374">
    <property type="component" value="Plasmid unnamed1"/>
</dbReference>
<evidence type="ECO:0000313" key="2">
    <source>
        <dbReference type="Proteomes" id="UP001056374"/>
    </source>
</evidence>
<organism evidence="1 2">
    <name type="scientific">Streptomyces phaeoluteigriseus</name>
    <dbReference type="NCBI Taxonomy" id="114686"/>
    <lineage>
        <taxon>Bacteria</taxon>
        <taxon>Bacillati</taxon>
        <taxon>Actinomycetota</taxon>
        <taxon>Actinomycetes</taxon>
        <taxon>Kitasatosporales</taxon>
        <taxon>Streptomycetaceae</taxon>
        <taxon>Streptomyces</taxon>
        <taxon>Streptomyces aurantiacus group</taxon>
    </lineage>
</organism>
<geneLocation type="plasmid" evidence="1 2">
    <name>unnamed1</name>
</geneLocation>
<sequence length="210" mass="23205">MRASTDSWLITTEVPLEPEYLDDDWVPSSCARFVTIPTAEALGRRVHRRSNDDDSELWELQWDRRTLPLRDYRREAAPDDIEKVLHHFLEEAFRRAGHKQVWLLSDAALAAIMRLPVPVPGSFPKNFQPLTYLVAGGPGTSVAIVDGLGPDPSLMLIFGGSALSMIMTLLIVPAMRGVGRGLELSLEHQVKRVLGAPSAVDSEEGPQDAD</sequence>
<protein>
    <recommendedName>
        <fullName evidence="3">GNAT family N-acetyltransferase</fullName>
    </recommendedName>
</protein>
<accession>A0ABY4ZLZ8</accession>
<dbReference type="EMBL" id="CP099469">
    <property type="protein sequence ID" value="USQ89881.1"/>
    <property type="molecule type" value="Genomic_DNA"/>
</dbReference>
<name>A0ABY4ZLZ8_9ACTN</name>